<accession>A0A6C0M0H9</accession>
<reference evidence="2" key="1">
    <citation type="journal article" date="2020" name="Nature">
        <title>Giant virus diversity and host interactions through global metagenomics.</title>
        <authorList>
            <person name="Schulz F."/>
            <person name="Roux S."/>
            <person name="Paez-Espino D."/>
            <person name="Jungbluth S."/>
            <person name="Walsh D.A."/>
            <person name="Denef V.J."/>
            <person name="McMahon K.D."/>
            <person name="Konstantinidis K.T."/>
            <person name="Eloe-Fadrosh E.A."/>
            <person name="Kyrpides N.C."/>
            <person name="Woyke T."/>
        </authorList>
    </citation>
    <scope>NUCLEOTIDE SEQUENCE</scope>
    <source>
        <strain evidence="2">GVMAG-S-1017745-26</strain>
    </source>
</reference>
<dbReference type="EMBL" id="MN740583">
    <property type="protein sequence ID" value="QHU35022.1"/>
    <property type="molecule type" value="Genomic_DNA"/>
</dbReference>
<evidence type="ECO:0000256" key="1">
    <source>
        <dbReference type="SAM" id="Phobius"/>
    </source>
</evidence>
<keyword evidence="1" id="KW-1133">Transmembrane helix</keyword>
<keyword evidence="1" id="KW-0472">Membrane</keyword>
<sequence length="55" mass="6292">MHQILDSLIIRIIILSLIVILFITCCVIKFCCPKKNLKNIQNNTIQLTEIINLPA</sequence>
<evidence type="ECO:0000313" key="2">
    <source>
        <dbReference type="EMBL" id="QHU35022.1"/>
    </source>
</evidence>
<organism evidence="2">
    <name type="scientific">viral metagenome</name>
    <dbReference type="NCBI Taxonomy" id="1070528"/>
    <lineage>
        <taxon>unclassified sequences</taxon>
        <taxon>metagenomes</taxon>
        <taxon>organismal metagenomes</taxon>
    </lineage>
</organism>
<dbReference type="AlphaFoldDB" id="A0A6C0M0H9"/>
<proteinExistence type="predicted"/>
<name>A0A6C0M0H9_9ZZZZ</name>
<protein>
    <submittedName>
        <fullName evidence="2">Uncharacterized protein</fullName>
    </submittedName>
</protein>
<feature type="transmembrane region" description="Helical" evidence="1">
    <location>
        <begin position="12"/>
        <end position="32"/>
    </location>
</feature>
<keyword evidence="1" id="KW-0812">Transmembrane</keyword>